<keyword evidence="1" id="KW-0732">Signal</keyword>
<reference evidence="3" key="1">
    <citation type="submission" date="2013-06" db="EMBL/GenBank/DDBJ databases">
        <authorList>
            <person name="Zhao Q."/>
        </authorList>
    </citation>
    <scope>NUCLEOTIDE SEQUENCE</scope>
    <source>
        <strain evidence="3">cv. W1943</strain>
    </source>
</reference>
<feature type="signal peptide" evidence="1">
    <location>
        <begin position="1"/>
        <end position="21"/>
    </location>
</feature>
<sequence>MAAAAIAVATILHLGWFPCTGKLRRGQPEVESPGGASAVEGGKWRDLEIQHGMSSGVNHVRNLWTSDVDRFGLLKNVILYSFVRPAHIPPALRPTSGPWPTNQWHLVPELTLIV</sequence>
<name>A0A0E0PMJ8_ORYRU</name>
<evidence type="ECO:0000256" key="1">
    <source>
        <dbReference type="SAM" id="SignalP"/>
    </source>
</evidence>
<accession>A0A0E0PMJ8</accession>
<proteinExistence type="predicted"/>
<keyword evidence="3" id="KW-1185">Reference proteome</keyword>
<evidence type="ECO:0000313" key="2">
    <source>
        <dbReference type="EnsemblPlants" id="ORUFI05G17820.1"/>
    </source>
</evidence>
<dbReference type="HOGENOM" id="CLU_2125157_0_0_1"/>
<dbReference type="EnsemblPlants" id="ORUFI05G17820.1">
    <property type="protein sequence ID" value="ORUFI05G17820.1"/>
    <property type="gene ID" value="ORUFI05G17820"/>
</dbReference>
<protein>
    <submittedName>
        <fullName evidence="2">Uncharacterized protein</fullName>
    </submittedName>
</protein>
<dbReference type="AlphaFoldDB" id="A0A0E0PMJ8"/>
<evidence type="ECO:0000313" key="3">
    <source>
        <dbReference type="Proteomes" id="UP000008022"/>
    </source>
</evidence>
<organism evidence="2 3">
    <name type="scientific">Oryza rufipogon</name>
    <name type="common">Brownbeard rice</name>
    <name type="synonym">Asian wild rice</name>
    <dbReference type="NCBI Taxonomy" id="4529"/>
    <lineage>
        <taxon>Eukaryota</taxon>
        <taxon>Viridiplantae</taxon>
        <taxon>Streptophyta</taxon>
        <taxon>Embryophyta</taxon>
        <taxon>Tracheophyta</taxon>
        <taxon>Spermatophyta</taxon>
        <taxon>Magnoliopsida</taxon>
        <taxon>Liliopsida</taxon>
        <taxon>Poales</taxon>
        <taxon>Poaceae</taxon>
        <taxon>BOP clade</taxon>
        <taxon>Oryzoideae</taxon>
        <taxon>Oryzeae</taxon>
        <taxon>Oryzinae</taxon>
        <taxon>Oryza</taxon>
    </lineage>
</organism>
<feature type="chain" id="PRO_5002370241" evidence="1">
    <location>
        <begin position="22"/>
        <end position="114"/>
    </location>
</feature>
<reference evidence="2" key="2">
    <citation type="submission" date="2015-06" db="UniProtKB">
        <authorList>
            <consortium name="EnsemblPlants"/>
        </authorList>
    </citation>
    <scope>IDENTIFICATION</scope>
</reference>
<dbReference type="Proteomes" id="UP000008022">
    <property type="component" value="Unassembled WGS sequence"/>
</dbReference>
<dbReference type="Gramene" id="ORUFI05G17820.1">
    <property type="protein sequence ID" value="ORUFI05G17820.1"/>
    <property type="gene ID" value="ORUFI05G17820"/>
</dbReference>